<comment type="caution">
    <text evidence="3">The sequence shown here is derived from an EMBL/GenBank/DDBJ whole genome shotgun (WGS) entry which is preliminary data.</text>
</comment>
<evidence type="ECO:0000256" key="1">
    <source>
        <dbReference type="ARBA" id="ARBA00022729"/>
    </source>
</evidence>
<name>A0A0W8FX74_9ZZZZ</name>
<dbReference type="InterPro" id="IPR011250">
    <property type="entry name" value="OMP/PagP_B-barrel"/>
</dbReference>
<gene>
    <name evidence="3" type="ORF">ASZ90_004853</name>
</gene>
<keyword evidence="1" id="KW-0732">Signal</keyword>
<accession>A0A0W8FX74</accession>
<dbReference type="InterPro" id="IPR027385">
    <property type="entry name" value="Beta-barrel_OMP"/>
</dbReference>
<feature type="domain" description="Outer membrane protein beta-barrel" evidence="2">
    <location>
        <begin position="2"/>
        <end position="148"/>
    </location>
</feature>
<protein>
    <recommendedName>
        <fullName evidence="2">Outer membrane protein beta-barrel domain-containing protein</fullName>
    </recommendedName>
</protein>
<evidence type="ECO:0000259" key="2">
    <source>
        <dbReference type="Pfam" id="PF13505"/>
    </source>
</evidence>
<dbReference type="Gene3D" id="2.40.160.20">
    <property type="match status" value="1"/>
</dbReference>
<organism evidence="3">
    <name type="scientific">hydrocarbon metagenome</name>
    <dbReference type="NCBI Taxonomy" id="938273"/>
    <lineage>
        <taxon>unclassified sequences</taxon>
        <taxon>metagenomes</taxon>
        <taxon>ecological metagenomes</taxon>
    </lineage>
</organism>
<proteinExistence type="predicted"/>
<dbReference type="EMBL" id="LNQE01000715">
    <property type="protein sequence ID" value="KUG25326.1"/>
    <property type="molecule type" value="Genomic_DNA"/>
</dbReference>
<sequence length="161" mass="17066">MGVSVQGGIALPTGDFGDAYDMGFGGRGLFMYYLNPNMAITGTAGYFTWKGKGDWDATFNTIPVMGGIRYVLGKGDFKPYVSGQLGMYFSSFEVEVDLGFFGGKQTIDDSGSDFGVAVGGGFLMPIGKTMNFDVSAEYNIIFTEGSSTSYLTVLAGLAFAL</sequence>
<dbReference type="AlphaFoldDB" id="A0A0W8FX74"/>
<reference evidence="3" key="1">
    <citation type="journal article" date="2015" name="Proc. Natl. Acad. Sci. U.S.A.">
        <title>Networks of energetic and metabolic interactions define dynamics in microbial communities.</title>
        <authorList>
            <person name="Embree M."/>
            <person name="Liu J.K."/>
            <person name="Al-Bassam M.M."/>
            <person name="Zengler K."/>
        </authorList>
    </citation>
    <scope>NUCLEOTIDE SEQUENCE</scope>
</reference>
<dbReference type="SUPFAM" id="SSF56925">
    <property type="entry name" value="OMPA-like"/>
    <property type="match status" value="1"/>
</dbReference>
<evidence type="ECO:0000313" key="3">
    <source>
        <dbReference type="EMBL" id="KUG25326.1"/>
    </source>
</evidence>
<dbReference type="Pfam" id="PF13505">
    <property type="entry name" value="OMP_b-brl"/>
    <property type="match status" value="1"/>
</dbReference>